<evidence type="ECO:0000313" key="1">
    <source>
        <dbReference type="EMBL" id="KAJ7535996.1"/>
    </source>
</evidence>
<proteinExistence type="predicted"/>
<gene>
    <name evidence="1" type="ORF">O6H91_12G053000</name>
</gene>
<name>A0ACC2C1W9_DIPCM</name>
<reference evidence="2" key="1">
    <citation type="journal article" date="2024" name="Proc. Natl. Acad. Sci. U.S.A.">
        <title>Extraordinary preservation of gene collinearity over three hundred million years revealed in homosporous lycophytes.</title>
        <authorList>
            <person name="Li C."/>
            <person name="Wickell D."/>
            <person name="Kuo L.Y."/>
            <person name="Chen X."/>
            <person name="Nie B."/>
            <person name="Liao X."/>
            <person name="Peng D."/>
            <person name="Ji J."/>
            <person name="Jenkins J."/>
            <person name="Williams M."/>
            <person name="Shu S."/>
            <person name="Plott C."/>
            <person name="Barry K."/>
            <person name="Rajasekar S."/>
            <person name="Grimwood J."/>
            <person name="Han X."/>
            <person name="Sun S."/>
            <person name="Hou Z."/>
            <person name="He W."/>
            <person name="Dai G."/>
            <person name="Sun C."/>
            <person name="Schmutz J."/>
            <person name="Leebens-Mack J.H."/>
            <person name="Li F.W."/>
            <person name="Wang L."/>
        </authorList>
    </citation>
    <scope>NUCLEOTIDE SEQUENCE [LARGE SCALE GENOMIC DNA]</scope>
    <source>
        <strain evidence="2">cv. PW_Plant_1</strain>
    </source>
</reference>
<dbReference type="EMBL" id="CM055103">
    <property type="protein sequence ID" value="KAJ7535996.1"/>
    <property type="molecule type" value="Genomic_DNA"/>
</dbReference>
<sequence>MASNFAQWEVDPFFPAAEEVQNSVDRMESAFRTWRHLKEIGGTTDGVSTKICRRELITALDTAKWQVEEFERAVESKQVHCIEDTSLRHRLFVRAVRSQVLYAEKVLEDAAEQHESQAMCTHSKPEDRDSLINFLSGSLSEFDACSHDNHPSNSKLPKDSTLQRLSIANGSVERENSNLMMSSVSKNEPATSNLSTSADLYLKGEVKENLVHWHQDKGEGLAFPKDDQKNDGEKTLGSSEKLSDITYGCETSMSGCAPNIWTSASVSLEIVDGLTEPQQIGNGIDLFGVSSRNKTSRSSQVQSSDLKSWKDGEDRSTEASNDATPFLVVEMLKGASVSEIEQGSRIRPGNYQKVPTEYAAPEFYSYQKKRTIAWKKAVQLRLWMQQRIPHGRILQLISALLIFISFVLALYRSSILAKCHHSVAIPVIYL</sequence>
<organism evidence="1 2">
    <name type="scientific">Diphasiastrum complanatum</name>
    <name type="common">Issler's clubmoss</name>
    <name type="synonym">Lycopodium complanatum</name>
    <dbReference type="NCBI Taxonomy" id="34168"/>
    <lineage>
        <taxon>Eukaryota</taxon>
        <taxon>Viridiplantae</taxon>
        <taxon>Streptophyta</taxon>
        <taxon>Embryophyta</taxon>
        <taxon>Tracheophyta</taxon>
        <taxon>Lycopodiopsida</taxon>
        <taxon>Lycopodiales</taxon>
        <taxon>Lycopodiaceae</taxon>
        <taxon>Lycopodioideae</taxon>
        <taxon>Diphasiastrum</taxon>
    </lineage>
</organism>
<accession>A0ACC2C1W9</accession>
<keyword evidence="2" id="KW-1185">Reference proteome</keyword>
<protein>
    <submittedName>
        <fullName evidence="1">Uncharacterized protein</fullName>
    </submittedName>
</protein>
<comment type="caution">
    <text evidence="1">The sequence shown here is derived from an EMBL/GenBank/DDBJ whole genome shotgun (WGS) entry which is preliminary data.</text>
</comment>
<dbReference type="Proteomes" id="UP001162992">
    <property type="component" value="Chromosome 12"/>
</dbReference>
<evidence type="ECO:0000313" key="2">
    <source>
        <dbReference type="Proteomes" id="UP001162992"/>
    </source>
</evidence>